<organism evidence="2 3">
    <name type="scientific">Dinghuibacter silviterrae</name>
    <dbReference type="NCBI Taxonomy" id="1539049"/>
    <lineage>
        <taxon>Bacteria</taxon>
        <taxon>Pseudomonadati</taxon>
        <taxon>Bacteroidota</taxon>
        <taxon>Chitinophagia</taxon>
        <taxon>Chitinophagales</taxon>
        <taxon>Chitinophagaceae</taxon>
        <taxon>Dinghuibacter</taxon>
    </lineage>
</organism>
<protein>
    <submittedName>
        <fullName evidence="2">Uncharacterized protein</fullName>
    </submittedName>
</protein>
<reference evidence="2 3" key="1">
    <citation type="submission" date="2019-03" db="EMBL/GenBank/DDBJ databases">
        <title>Genomic Encyclopedia of Type Strains, Phase IV (KMG-IV): sequencing the most valuable type-strain genomes for metagenomic binning, comparative biology and taxonomic classification.</title>
        <authorList>
            <person name="Goeker M."/>
        </authorList>
    </citation>
    <scope>NUCLEOTIDE SEQUENCE [LARGE SCALE GENOMIC DNA]</scope>
    <source>
        <strain evidence="2 3">DSM 100059</strain>
    </source>
</reference>
<dbReference type="AlphaFoldDB" id="A0A4R8DK53"/>
<dbReference type="Proteomes" id="UP000294498">
    <property type="component" value="Unassembled WGS sequence"/>
</dbReference>
<feature type="signal peptide" evidence="1">
    <location>
        <begin position="1"/>
        <end position="20"/>
    </location>
</feature>
<dbReference type="OrthoDB" id="7433394at2"/>
<evidence type="ECO:0000313" key="3">
    <source>
        <dbReference type="Proteomes" id="UP000294498"/>
    </source>
</evidence>
<evidence type="ECO:0000313" key="2">
    <source>
        <dbReference type="EMBL" id="TDW97556.1"/>
    </source>
</evidence>
<proteinExistence type="predicted"/>
<dbReference type="RefSeq" id="WP_133999997.1">
    <property type="nucleotide sequence ID" value="NZ_SODV01000002.1"/>
</dbReference>
<name>A0A4R8DK53_9BACT</name>
<gene>
    <name evidence="2" type="ORF">EDB95_5406</name>
</gene>
<comment type="caution">
    <text evidence="2">The sequence shown here is derived from an EMBL/GenBank/DDBJ whole genome shotgun (WGS) entry which is preliminary data.</text>
</comment>
<sequence length="258" mass="29491">MSRYRLLILLPVLSSLIGRAQDDNLHVDADAQAWKCITATIQLIQQDRVAALAGRVVYPLIRENPLPDVTTRKEFGQVYNRLFDSTLKRVLVGLKPSDLFEHEGNWSYGQGDVWFDPEGKIIAINYSSPSEQQQKDSLTEETYRLLYPGIAHWKRNLLVCKVSKRLIRIDEVGDDLRYIAWGEGKTISEKPDLVLFKGVQEMNGTMGSYTITFLNGPWTYSFEYTAVSDDVDEYPSSLYLNILKNGKKIARYICLQTK</sequence>
<accession>A0A4R8DK53</accession>
<keyword evidence="1" id="KW-0732">Signal</keyword>
<feature type="chain" id="PRO_5020302740" evidence="1">
    <location>
        <begin position="21"/>
        <end position="258"/>
    </location>
</feature>
<evidence type="ECO:0000256" key="1">
    <source>
        <dbReference type="SAM" id="SignalP"/>
    </source>
</evidence>
<dbReference type="EMBL" id="SODV01000002">
    <property type="protein sequence ID" value="TDW97556.1"/>
    <property type="molecule type" value="Genomic_DNA"/>
</dbReference>
<keyword evidence="3" id="KW-1185">Reference proteome</keyword>